<sequence length="172" mass="19403">MLLAHHVSRLIDALGGGIAWRDFHAARVVQQAVGQLADLVGEGRGEQQVLTLFGQEGEYFADVADEAHVEHAVGFVEYEDLHTRQVERTLAGVIEQASRSGHQDVHALFQGTDLRVDVDPTEHHHRTERQVFAIGLHRLFDLRRELTGGGQDQAAWPARRMRMDMVLRQQMQ</sequence>
<evidence type="ECO:0000313" key="1">
    <source>
        <dbReference type="EMBL" id="MPN07998.1"/>
    </source>
</evidence>
<dbReference type="AntiFam" id="ANF00149">
    <property type="entry name" value="Shadow ORF (opposite cshA)"/>
</dbReference>
<name>A0A645F0Z7_9ZZZZ</name>
<reference evidence="1" key="1">
    <citation type="submission" date="2019-08" db="EMBL/GenBank/DDBJ databases">
        <authorList>
            <person name="Kucharzyk K."/>
            <person name="Murdoch R.W."/>
            <person name="Higgins S."/>
            <person name="Loffler F."/>
        </authorList>
    </citation>
    <scope>NUCLEOTIDE SEQUENCE</scope>
</reference>
<protein>
    <submittedName>
        <fullName evidence="1">Uncharacterized protein</fullName>
    </submittedName>
</protein>
<dbReference type="AlphaFoldDB" id="A0A645F0Z7"/>
<gene>
    <name evidence="1" type="ORF">SDC9_155274</name>
</gene>
<proteinExistence type="predicted"/>
<comment type="caution">
    <text evidence="1">The sequence shown here is derived from an EMBL/GenBank/DDBJ whole genome shotgun (WGS) entry which is preliminary data.</text>
</comment>
<accession>A0A645F0Z7</accession>
<dbReference type="EMBL" id="VSSQ01054006">
    <property type="protein sequence ID" value="MPN07998.1"/>
    <property type="molecule type" value="Genomic_DNA"/>
</dbReference>
<organism evidence="1">
    <name type="scientific">bioreactor metagenome</name>
    <dbReference type="NCBI Taxonomy" id="1076179"/>
    <lineage>
        <taxon>unclassified sequences</taxon>
        <taxon>metagenomes</taxon>
        <taxon>ecological metagenomes</taxon>
    </lineage>
</organism>